<dbReference type="GO" id="GO:0005829">
    <property type="term" value="C:cytosol"/>
    <property type="evidence" value="ECO:0007669"/>
    <property type="project" value="TreeGrafter"/>
</dbReference>
<evidence type="ECO:0000313" key="5">
    <source>
        <dbReference type="EMBL" id="GHE11359.1"/>
    </source>
</evidence>
<dbReference type="EMBL" id="BMVG01000028">
    <property type="protein sequence ID" value="GHE11359.1"/>
    <property type="molecule type" value="Genomic_DNA"/>
</dbReference>
<evidence type="ECO:0000256" key="3">
    <source>
        <dbReference type="ARBA" id="ARBA00023002"/>
    </source>
</evidence>
<keyword evidence="6" id="KW-1185">Reference proteome</keyword>
<dbReference type="PROSITE" id="PS00061">
    <property type="entry name" value="ADH_SHORT"/>
    <property type="match status" value="1"/>
</dbReference>
<keyword evidence="2" id="KW-0521">NADP</keyword>
<dbReference type="CDD" id="cd05233">
    <property type="entry name" value="SDR_c"/>
    <property type="match status" value="1"/>
</dbReference>
<sequence>MNQTMERVAVITGGSLGIGEAISTQLLNLGWKVHILARRASSYIHADHEGCRTHDVDVRDLDAVKHSADAVASSCERVDALVLCAGVGYPTPLSSASRAQYDELFDTNVAGAIFSTQVFTPLLRDGQAVVTFVSSIAGRRGFADWSLYCASKHALEGFAASMRDELRPRRIRVTSVQPGSVDTPSYDHLRSEEKKEFMDPESIAELTVAAIQLPPQACVETLFVNNAVGDL</sequence>
<protein>
    <submittedName>
        <fullName evidence="5">Short-chain dehydrogenase</fullName>
    </submittedName>
</protein>
<dbReference type="Pfam" id="PF00106">
    <property type="entry name" value="adh_short"/>
    <property type="match status" value="1"/>
</dbReference>
<evidence type="ECO:0000256" key="1">
    <source>
        <dbReference type="ARBA" id="ARBA00006484"/>
    </source>
</evidence>
<accession>A0A918YP79</accession>
<comment type="caution">
    <text evidence="5">The sequence shown here is derived from an EMBL/GenBank/DDBJ whole genome shotgun (WGS) entry which is preliminary data.</text>
</comment>
<dbReference type="InterPro" id="IPR020904">
    <property type="entry name" value="Sc_DH/Rdtase_CS"/>
</dbReference>
<keyword evidence="3" id="KW-0560">Oxidoreductase</keyword>
<evidence type="ECO:0000313" key="6">
    <source>
        <dbReference type="Proteomes" id="UP000655443"/>
    </source>
</evidence>
<proteinExistence type="inferred from homology"/>
<dbReference type="PANTHER" id="PTHR43391">
    <property type="entry name" value="RETINOL DEHYDROGENASE-RELATED"/>
    <property type="match status" value="1"/>
</dbReference>
<dbReference type="PRINTS" id="PR00081">
    <property type="entry name" value="GDHRDH"/>
</dbReference>
<dbReference type="AlphaFoldDB" id="A0A918YP79"/>
<reference evidence="5" key="1">
    <citation type="journal article" date="2014" name="Int. J. Syst. Evol. Microbiol.">
        <title>Complete genome sequence of Corynebacterium casei LMG S-19264T (=DSM 44701T), isolated from a smear-ripened cheese.</title>
        <authorList>
            <consortium name="US DOE Joint Genome Institute (JGI-PGF)"/>
            <person name="Walter F."/>
            <person name="Albersmeier A."/>
            <person name="Kalinowski J."/>
            <person name="Ruckert C."/>
        </authorList>
    </citation>
    <scope>NUCLEOTIDE SEQUENCE</scope>
    <source>
        <strain evidence="5">JCM 4714</strain>
    </source>
</reference>
<dbReference type="GO" id="GO:0016491">
    <property type="term" value="F:oxidoreductase activity"/>
    <property type="evidence" value="ECO:0007669"/>
    <property type="project" value="UniProtKB-KW"/>
</dbReference>
<dbReference type="InterPro" id="IPR036291">
    <property type="entry name" value="NAD(P)-bd_dom_sf"/>
</dbReference>
<dbReference type="SMART" id="SM00822">
    <property type="entry name" value="PKS_KR"/>
    <property type="match status" value="1"/>
</dbReference>
<reference evidence="5" key="2">
    <citation type="submission" date="2020-09" db="EMBL/GenBank/DDBJ databases">
        <authorList>
            <person name="Sun Q."/>
            <person name="Ohkuma M."/>
        </authorList>
    </citation>
    <scope>NUCLEOTIDE SEQUENCE</scope>
    <source>
        <strain evidence="5">JCM 4714</strain>
    </source>
</reference>
<dbReference type="InterPro" id="IPR002347">
    <property type="entry name" value="SDR_fam"/>
</dbReference>
<organism evidence="5 6">
    <name type="scientific">Streptomyces alanosinicus</name>
    <dbReference type="NCBI Taxonomy" id="68171"/>
    <lineage>
        <taxon>Bacteria</taxon>
        <taxon>Bacillati</taxon>
        <taxon>Actinomycetota</taxon>
        <taxon>Actinomycetes</taxon>
        <taxon>Kitasatosporales</taxon>
        <taxon>Streptomycetaceae</taxon>
        <taxon>Streptomyces</taxon>
    </lineage>
</organism>
<dbReference type="Gene3D" id="3.40.50.720">
    <property type="entry name" value="NAD(P)-binding Rossmann-like Domain"/>
    <property type="match status" value="1"/>
</dbReference>
<evidence type="ECO:0000259" key="4">
    <source>
        <dbReference type="SMART" id="SM00822"/>
    </source>
</evidence>
<dbReference type="InterPro" id="IPR057326">
    <property type="entry name" value="KR_dom"/>
</dbReference>
<dbReference type="SUPFAM" id="SSF51735">
    <property type="entry name" value="NAD(P)-binding Rossmann-fold domains"/>
    <property type="match status" value="1"/>
</dbReference>
<dbReference type="RefSeq" id="WP_189957708.1">
    <property type="nucleotide sequence ID" value="NZ_BMVG01000028.1"/>
</dbReference>
<comment type="similarity">
    <text evidence="1">Belongs to the short-chain dehydrogenases/reductases (SDR) family.</text>
</comment>
<dbReference type="Proteomes" id="UP000655443">
    <property type="component" value="Unassembled WGS sequence"/>
</dbReference>
<feature type="domain" description="Ketoreductase" evidence="4">
    <location>
        <begin position="7"/>
        <end position="182"/>
    </location>
</feature>
<name>A0A918YP79_9ACTN</name>
<evidence type="ECO:0000256" key="2">
    <source>
        <dbReference type="ARBA" id="ARBA00022857"/>
    </source>
</evidence>
<gene>
    <name evidence="5" type="ORF">GCM10010339_70700</name>
</gene>
<dbReference type="PANTHER" id="PTHR43391:SF14">
    <property type="entry name" value="DEHYDROGENASE_REDUCTASE SDR FAMILY PROTEIN 7-LIKE"/>
    <property type="match status" value="1"/>
</dbReference>